<dbReference type="GO" id="GO:0061599">
    <property type="term" value="F:molybdopterin molybdotransferase activity"/>
    <property type="evidence" value="ECO:0007669"/>
    <property type="project" value="TreeGrafter"/>
</dbReference>
<reference evidence="4" key="1">
    <citation type="submission" date="2007-06" db="EMBL/GenBank/DDBJ databases">
        <title>Complete sequence of Methanococcus vannielii SB.</title>
        <authorList>
            <consortium name="US DOE Joint Genome Institute"/>
            <person name="Copeland A."/>
            <person name="Lucas S."/>
            <person name="Lapidus A."/>
            <person name="Barry K."/>
            <person name="Glavina del Rio T."/>
            <person name="Dalin E."/>
            <person name="Tice H."/>
            <person name="Pitluck S."/>
            <person name="Chain P."/>
            <person name="Malfatti S."/>
            <person name="Shin M."/>
            <person name="Vergez L."/>
            <person name="Schmutz J."/>
            <person name="Larimer F."/>
            <person name="Land M."/>
            <person name="Hauser L."/>
            <person name="Kyrpides N."/>
            <person name="Anderson I."/>
            <person name="Sieprawska-Lupa M."/>
            <person name="Whitman W.B."/>
            <person name="Richardson P."/>
        </authorList>
    </citation>
    <scope>NUCLEOTIDE SEQUENCE [LARGE SCALE GENOMIC DNA]</scope>
    <source>
        <strain evidence="4">SB</strain>
    </source>
</reference>
<dbReference type="GO" id="GO:0005829">
    <property type="term" value="C:cytosol"/>
    <property type="evidence" value="ECO:0007669"/>
    <property type="project" value="TreeGrafter"/>
</dbReference>
<feature type="domain" description="MoaB/Mog" evidence="3">
    <location>
        <begin position="169"/>
        <end position="296"/>
    </location>
</feature>
<dbReference type="Gene3D" id="3.90.105.10">
    <property type="entry name" value="Molybdopterin biosynthesis moea protein, domain 2"/>
    <property type="match status" value="1"/>
</dbReference>
<dbReference type="Proteomes" id="UP000001107">
    <property type="component" value="Chromosome"/>
</dbReference>
<dbReference type="SMART" id="SM00852">
    <property type="entry name" value="MoCF_biosynth"/>
    <property type="match status" value="1"/>
</dbReference>
<dbReference type="Gene3D" id="3.40.980.10">
    <property type="entry name" value="MoaB/Mog-like domain"/>
    <property type="match status" value="1"/>
</dbReference>
<dbReference type="GeneID" id="5325333"/>
<dbReference type="PANTHER" id="PTHR10192:SF5">
    <property type="entry name" value="GEPHYRIN"/>
    <property type="match status" value="1"/>
</dbReference>
<evidence type="ECO:0000313" key="4">
    <source>
        <dbReference type="EMBL" id="ABR55557.1"/>
    </source>
</evidence>
<evidence type="ECO:0000256" key="2">
    <source>
        <dbReference type="ARBA" id="ARBA00023150"/>
    </source>
</evidence>
<proteinExistence type="predicted"/>
<dbReference type="GO" id="GO:0006777">
    <property type="term" value="P:Mo-molybdopterin cofactor biosynthetic process"/>
    <property type="evidence" value="ECO:0007669"/>
    <property type="project" value="UniProtKB-KW"/>
</dbReference>
<dbReference type="InterPro" id="IPR036135">
    <property type="entry name" value="MoeA_linker/N_sf"/>
</dbReference>
<gene>
    <name evidence="4" type="ordered locus">Mevan_1665</name>
</gene>
<comment type="pathway">
    <text evidence="1">Cofactor biosynthesis; molybdopterin biosynthesis.</text>
</comment>
<organism evidence="4 5">
    <name type="scientific">Methanococcus vannielii (strain ATCC 35089 / DSM 1224 / JCM 13029 / OCM 148 / SB)</name>
    <dbReference type="NCBI Taxonomy" id="406327"/>
    <lineage>
        <taxon>Archaea</taxon>
        <taxon>Methanobacteriati</taxon>
        <taxon>Methanobacteriota</taxon>
        <taxon>Methanomada group</taxon>
        <taxon>Methanococci</taxon>
        <taxon>Methanococcales</taxon>
        <taxon>Methanococcaceae</taxon>
        <taxon>Methanococcus</taxon>
    </lineage>
</organism>
<dbReference type="InterPro" id="IPR036688">
    <property type="entry name" value="MoeA_C_domain_IV_sf"/>
</dbReference>
<dbReference type="STRING" id="406327.Mevan_1665"/>
<dbReference type="OrthoDB" id="31371at2157"/>
<dbReference type="eggNOG" id="arCOG00216">
    <property type="taxonomic scope" value="Archaea"/>
</dbReference>
<dbReference type="PANTHER" id="PTHR10192">
    <property type="entry name" value="MOLYBDOPTERIN BIOSYNTHESIS PROTEIN"/>
    <property type="match status" value="1"/>
</dbReference>
<sequence length="373" mass="41069">MISVPEAEHILKKFNFEKTEKISLFDAYGRILAKDIVSKSNIPEFRKSNMDGYAVTAPFLEHYTVIDEVHAGDLRNVNIEKNQCVFVATGGKVPKNAYCIIPIENTKLEGNIITVFDIPESTYIVEKGSDIVSGQLVLEKGSTINERNVGLLASLGISELKVYKIPKVAIISTGDELEKISDVNSKTIAGIVRKAGGIPVFLGVSKDDRAELRNKILEGLNYDIIVTSGGVSVGKRDYTPDVVNELGTVLFHGVKMRPGKPVLAGEIDGIPIICTPGKVTSCIICSYLFIYPLICRYSHSKNCKKIVSAKILGEFKKEVDKRFYVPVIYQNGFVNPVFKDSSHITSIAYSNGIVELKEGIEIAEGDVEVWLYD</sequence>
<evidence type="ECO:0000259" key="3">
    <source>
        <dbReference type="SMART" id="SM00852"/>
    </source>
</evidence>
<dbReference type="Pfam" id="PF03453">
    <property type="entry name" value="MoeA_N"/>
    <property type="match status" value="1"/>
</dbReference>
<dbReference type="Pfam" id="PF03454">
    <property type="entry name" value="MoeA_C"/>
    <property type="match status" value="1"/>
</dbReference>
<dbReference type="Gene3D" id="2.170.190.11">
    <property type="entry name" value="Molybdopterin biosynthesis moea protein, domain 3"/>
    <property type="match status" value="1"/>
</dbReference>
<protein>
    <submittedName>
        <fullName evidence="4">Molybdenum cofactor synthesis domain</fullName>
    </submittedName>
</protein>
<evidence type="ECO:0000256" key="1">
    <source>
        <dbReference type="ARBA" id="ARBA00005046"/>
    </source>
</evidence>
<keyword evidence="2" id="KW-0501">Molybdenum cofactor biosynthesis</keyword>
<dbReference type="NCBIfam" id="TIGR00177">
    <property type="entry name" value="molyb_syn"/>
    <property type="match status" value="1"/>
</dbReference>
<dbReference type="HOGENOM" id="CLU_010186_7_2_2"/>
<keyword evidence="5" id="KW-1185">Reference proteome</keyword>
<dbReference type="UniPathway" id="UPA00344"/>
<dbReference type="SUPFAM" id="SSF63867">
    <property type="entry name" value="MoeA C-terminal domain-like"/>
    <property type="match status" value="1"/>
</dbReference>
<dbReference type="InterPro" id="IPR036425">
    <property type="entry name" value="MoaB/Mog-like_dom_sf"/>
</dbReference>
<dbReference type="InterPro" id="IPR001453">
    <property type="entry name" value="MoaB/Mog_dom"/>
</dbReference>
<dbReference type="RefSeq" id="WP_012066470.1">
    <property type="nucleotide sequence ID" value="NC_009634.1"/>
</dbReference>
<accession>A6UST5</accession>
<dbReference type="AlphaFoldDB" id="A6UST5"/>
<dbReference type="Pfam" id="PF00994">
    <property type="entry name" value="MoCF_biosynth"/>
    <property type="match status" value="1"/>
</dbReference>
<dbReference type="KEGG" id="mvn:Mevan_1665"/>
<dbReference type="InterPro" id="IPR005110">
    <property type="entry name" value="MoeA_linker/N"/>
</dbReference>
<dbReference type="EMBL" id="CP000742">
    <property type="protein sequence ID" value="ABR55557.1"/>
    <property type="molecule type" value="Genomic_DNA"/>
</dbReference>
<dbReference type="SUPFAM" id="SSF53218">
    <property type="entry name" value="Molybdenum cofactor biosynthesis proteins"/>
    <property type="match status" value="1"/>
</dbReference>
<dbReference type="CDD" id="cd00887">
    <property type="entry name" value="MoeA"/>
    <property type="match status" value="1"/>
</dbReference>
<dbReference type="SUPFAM" id="SSF63882">
    <property type="entry name" value="MoeA N-terminal region -like"/>
    <property type="match status" value="1"/>
</dbReference>
<dbReference type="InterPro" id="IPR005111">
    <property type="entry name" value="MoeA_C_domain_IV"/>
</dbReference>
<evidence type="ECO:0000313" key="5">
    <source>
        <dbReference type="Proteomes" id="UP000001107"/>
    </source>
</evidence>
<name>A6UST5_METVS</name>
<dbReference type="InterPro" id="IPR038987">
    <property type="entry name" value="MoeA-like"/>
</dbReference>
<dbReference type="Gene3D" id="2.40.340.10">
    <property type="entry name" value="MoeA, C-terminal, domain IV"/>
    <property type="match status" value="1"/>
</dbReference>